<proteinExistence type="predicted"/>
<feature type="domain" description="Azaphilone pigments biosynthesis cluster protein L N-terminal" evidence="1">
    <location>
        <begin position="1"/>
        <end position="213"/>
    </location>
</feature>
<evidence type="ECO:0000313" key="2">
    <source>
        <dbReference type="EMBL" id="KAJ6029818.1"/>
    </source>
</evidence>
<keyword evidence="3" id="KW-1185">Reference proteome</keyword>
<dbReference type="AlphaFoldDB" id="A0AAD6N416"/>
<accession>A0AAD6N416</accession>
<evidence type="ECO:0000313" key="3">
    <source>
        <dbReference type="Proteomes" id="UP001219568"/>
    </source>
</evidence>
<reference evidence="2" key="1">
    <citation type="journal article" date="2023" name="IMA Fungus">
        <title>Comparative genomic study of the Penicillium genus elucidates a diverse pangenome and 15 lateral gene transfer events.</title>
        <authorList>
            <person name="Petersen C."/>
            <person name="Sorensen T."/>
            <person name="Nielsen M.R."/>
            <person name="Sondergaard T.E."/>
            <person name="Sorensen J.L."/>
            <person name="Fitzpatrick D.A."/>
            <person name="Frisvad J.C."/>
            <person name="Nielsen K.L."/>
        </authorList>
    </citation>
    <scope>NUCLEOTIDE SEQUENCE</scope>
    <source>
        <strain evidence="2">IBT 15450</strain>
    </source>
</reference>
<dbReference type="Proteomes" id="UP001219568">
    <property type="component" value="Unassembled WGS sequence"/>
</dbReference>
<name>A0AAD6N416_PENCN</name>
<dbReference type="EMBL" id="JAQJZL010000014">
    <property type="protein sequence ID" value="KAJ6029818.1"/>
    <property type="molecule type" value="Genomic_DNA"/>
</dbReference>
<protein>
    <recommendedName>
        <fullName evidence="1">Azaphilone pigments biosynthesis cluster protein L N-terminal domain-containing protein</fullName>
    </recommendedName>
</protein>
<dbReference type="Pfam" id="PF17111">
    <property type="entry name" value="PigL_N"/>
    <property type="match status" value="1"/>
</dbReference>
<organism evidence="2 3">
    <name type="scientific">Penicillium canescens</name>
    <dbReference type="NCBI Taxonomy" id="5083"/>
    <lineage>
        <taxon>Eukaryota</taxon>
        <taxon>Fungi</taxon>
        <taxon>Dikarya</taxon>
        <taxon>Ascomycota</taxon>
        <taxon>Pezizomycotina</taxon>
        <taxon>Eurotiomycetes</taxon>
        <taxon>Eurotiomycetidae</taxon>
        <taxon>Eurotiales</taxon>
        <taxon>Aspergillaceae</taxon>
        <taxon>Penicillium</taxon>
    </lineage>
</organism>
<sequence>MDPFSISVGAIGITEFALSSISKLRGILDGLDEANDVMQDVTFELEAIRHPLSILEDLQISDEPTYLAAKRDLERTGVAEAVNKCGQACDKFSKRLEKWTKHSNTTELSIRDRLSVGLWNREKIRTFRMQVHSCQSIVQFAIDSAQLIILVRSENASKTKRQETEKQLRVLETAIQKHIELTKIQQDEALQRRKDLGSLEDEDEEDDGQRTLAIRETEEQSRLLEADQSASGIVSQILSTLSVPRGNTYTIDFSNSHNHGGLQIGHSAGSRCTEYIMALLSKPEPIRATSRAAAESGAVIM</sequence>
<comment type="caution">
    <text evidence="2">The sequence shown here is derived from an EMBL/GenBank/DDBJ whole genome shotgun (WGS) entry which is preliminary data.</text>
</comment>
<evidence type="ECO:0000259" key="1">
    <source>
        <dbReference type="Pfam" id="PF17111"/>
    </source>
</evidence>
<gene>
    <name evidence="2" type="ORF">N7460_010084</name>
</gene>
<reference evidence="2" key="2">
    <citation type="submission" date="2023-01" db="EMBL/GenBank/DDBJ databases">
        <authorList>
            <person name="Petersen C."/>
        </authorList>
    </citation>
    <scope>NUCLEOTIDE SEQUENCE</scope>
    <source>
        <strain evidence="2">IBT 15450</strain>
    </source>
</reference>
<dbReference type="InterPro" id="IPR031348">
    <property type="entry name" value="PigL_N"/>
</dbReference>